<evidence type="ECO:0000256" key="1">
    <source>
        <dbReference type="ARBA" id="ARBA00006010"/>
    </source>
</evidence>
<dbReference type="EMBL" id="BMAC01000640">
    <property type="protein sequence ID" value="GFQ00701.1"/>
    <property type="molecule type" value="Genomic_DNA"/>
</dbReference>
<dbReference type="Pfam" id="PF04885">
    <property type="entry name" value="Stig1"/>
    <property type="match status" value="1"/>
</dbReference>
<organism evidence="4 5">
    <name type="scientific">Phtheirospermum japonicum</name>
    <dbReference type="NCBI Taxonomy" id="374723"/>
    <lineage>
        <taxon>Eukaryota</taxon>
        <taxon>Viridiplantae</taxon>
        <taxon>Streptophyta</taxon>
        <taxon>Embryophyta</taxon>
        <taxon>Tracheophyta</taxon>
        <taxon>Spermatophyta</taxon>
        <taxon>Magnoliopsida</taxon>
        <taxon>eudicotyledons</taxon>
        <taxon>Gunneridae</taxon>
        <taxon>Pentapetalae</taxon>
        <taxon>asterids</taxon>
        <taxon>lamiids</taxon>
        <taxon>Lamiales</taxon>
        <taxon>Orobanchaceae</taxon>
        <taxon>Orobanchaceae incertae sedis</taxon>
        <taxon>Phtheirospermum</taxon>
    </lineage>
</organism>
<evidence type="ECO:0000313" key="5">
    <source>
        <dbReference type="Proteomes" id="UP000653305"/>
    </source>
</evidence>
<dbReference type="PANTHER" id="PTHR33227">
    <property type="entry name" value="STIGMA-SPECIFIC STIG1-LIKE PROTEIN 3"/>
    <property type="match status" value="1"/>
</dbReference>
<keyword evidence="5" id="KW-1185">Reference proteome</keyword>
<evidence type="ECO:0008006" key="6">
    <source>
        <dbReference type="Google" id="ProtNLM"/>
    </source>
</evidence>
<protein>
    <recommendedName>
        <fullName evidence="6">Stigma-specific Stig1 family protein</fullName>
    </recommendedName>
</protein>
<reference evidence="4" key="1">
    <citation type="submission" date="2020-07" db="EMBL/GenBank/DDBJ databases">
        <title>Ethylene signaling mediates host invasion by parasitic plants.</title>
        <authorList>
            <person name="Yoshida S."/>
        </authorList>
    </citation>
    <scope>NUCLEOTIDE SEQUENCE</scope>
    <source>
        <strain evidence="4">Okayama</strain>
    </source>
</reference>
<comment type="caution">
    <text evidence="4">The sequence shown here is derived from an EMBL/GenBank/DDBJ whole genome shotgun (WGS) entry which is preliminary data.</text>
</comment>
<sequence>MGCHRRPWICNQGGDSPPTRRLCCRNRCIEVDSDPNNCGFCGVRCPFTWQCCLGNCRNINSDPLHCGACEIKCQSPEICVYGLCGYADEPPSSDPCPPWRHHRHHRPCPWPPRPFPPKRGGGWLGPPPVG</sequence>
<dbReference type="PANTHER" id="PTHR33227:SF48">
    <property type="entry name" value="STIGMA-SPECIFIC STIG1-LIKE PROTEIN 4"/>
    <property type="match status" value="1"/>
</dbReference>
<dbReference type="InterPro" id="IPR006969">
    <property type="entry name" value="Stig-like"/>
</dbReference>
<dbReference type="OrthoDB" id="2013942at2759"/>
<name>A0A830CLL4_9LAMI</name>
<dbReference type="Proteomes" id="UP000653305">
    <property type="component" value="Unassembled WGS sequence"/>
</dbReference>
<evidence type="ECO:0000256" key="3">
    <source>
        <dbReference type="SAM" id="MobiDB-lite"/>
    </source>
</evidence>
<dbReference type="AlphaFoldDB" id="A0A830CLL4"/>
<evidence type="ECO:0000256" key="2">
    <source>
        <dbReference type="ARBA" id="ARBA00022729"/>
    </source>
</evidence>
<comment type="similarity">
    <text evidence="1">Belongs to the STIG1 family.</text>
</comment>
<proteinExistence type="inferred from homology"/>
<feature type="region of interest" description="Disordered" evidence="3">
    <location>
        <begin position="111"/>
        <end position="130"/>
    </location>
</feature>
<gene>
    <name evidence="4" type="ORF">PHJA_002214000</name>
</gene>
<evidence type="ECO:0000313" key="4">
    <source>
        <dbReference type="EMBL" id="GFQ00701.1"/>
    </source>
</evidence>
<accession>A0A830CLL4</accession>
<keyword evidence="2" id="KW-0732">Signal</keyword>